<evidence type="ECO:0000313" key="2">
    <source>
        <dbReference type="Proteomes" id="UP001320706"/>
    </source>
</evidence>
<organism evidence="1 2">
    <name type="scientific">Zalaria obscura</name>
    <dbReference type="NCBI Taxonomy" id="2024903"/>
    <lineage>
        <taxon>Eukaryota</taxon>
        <taxon>Fungi</taxon>
        <taxon>Dikarya</taxon>
        <taxon>Ascomycota</taxon>
        <taxon>Pezizomycotina</taxon>
        <taxon>Dothideomycetes</taxon>
        <taxon>Dothideomycetidae</taxon>
        <taxon>Dothideales</taxon>
        <taxon>Zalariaceae</taxon>
        <taxon>Zalaria</taxon>
    </lineage>
</organism>
<gene>
    <name evidence="1" type="ORF">M8818_000329</name>
</gene>
<protein>
    <submittedName>
        <fullName evidence="1">Uncharacterized protein</fullName>
    </submittedName>
</protein>
<accession>A0ACC3SMN4</accession>
<proteinExistence type="predicted"/>
<dbReference type="EMBL" id="JAMKPW020000002">
    <property type="protein sequence ID" value="KAK8219914.1"/>
    <property type="molecule type" value="Genomic_DNA"/>
</dbReference>
<sequence length="434" mass="49030">MLLSDALYQEACALIRFHPEVVKSLEVFTYERGLPTIRQLDVPPEALEDWISARGKFGQAEYTRGVAVRSFRILVHGQLSTTRSDRREDSLGPSGVSTGIAISQSPMLMNDHAKEKLPFSRKDFHLLTETLRLPPLFLLDLSRMARQPTGYVATRSNLSSAKSGEGKAVGITCISPRFAYSMDMALSYDVETRTTSGLLIYPQESPYPLHELVSLLKQCSEMTLHPLLLPCLVYNAWFTMLAGQYNVAHIELRDKVQQPIGFMRRYFSQEVPSERPPILGDLDYEELQRSHNNIYETLVLQHGCLCNALTPFVNDLGTNTWKALEDSPETCSFQKTRADADVRAYLLRLKRKTDVEINHRSLLIGKIWVQFHVLRELMRQRDHSVNMKISRGNAEIADINTEIARATKKDSSAMKSLALITIIFLPATTIAVST</sequence>
<evidence type="ECO:0000313" key="1">
    <source>
        <dbReference type="EMBL" id="KAK8219914.1"/>
    </source>
</evidence>
<keyword evidence="2" id="KW-1185">Reference proteome</keyword>
<dbReference type="Proteomes" id="UP001320706">
    <property type="component" value="Unassembled WGS sequence"/>
</dbReference>
<comment type="caution">
    <text evidence="1">The sequence shown here is derived from an EMBL/GenBank/DDBJ whole genome shotgun (WGS) entry which is preliminary data.</text>
</comment>
<name>A0ACC3SMN4_9PEZI</name>
<reference evidence="1" key="1">
    <citation type="submission" date="2024-02" db="EMBL/GenBank/DDBJ databases">
        <title>Metagenome Assembled Genome of Zalaria obscura JY119.</title>
        <authorList>
            <person name="Vighnesh L."/>
            <person name="Jagadeeshwari U."/>
            <person name="Venkata Ramana C."/>
            <person name="Sasikala C."/>
        </authorList>
    </citation>
    <scope>NUCLEOTIDE SEQUENCE</scope>
    <source>
        <strain evidence="1">JY119</strain>
    </source>
</reference>